<organism evidence="1 2">
    <name type="scientific">Pseudoxanthomonas helianthi</name>
    <dbReference type="NCBI Taxonomy" id="1453541"/>
    <lineage>
        <taxon>Bacteria</taxon>
        <taxon>Pseudomonadati</taxon>
        <taxon>Pseudomonadota</taxon>
        <taxon>Gammaproteobacteria</taxon>
        <taxon>Lysobacterales</taxon>
        <taxon>Lysobacteraceae</taxon>
        <taxon>Pseudoxanthomonas</taxon>
    </lineage>
</organism>
<comment type="caution">
    <text evidence="1">The sequence shown here is derived from an EMBL/GenBank/DDBJ whole genome shotgun (WGS) entry which is preliminary data.</text>
</comment>
<evidence type="ECO:0000313" key="2">
    <source>
        <dbReference type="Proteomes" id="UP000673447"/>
    </source>
</evidence>
<dbReference type="AlphaFoldDB" id="A0A941AT79"/>
<accession>A0A941AT79</accession>
<keyword evidence="2" id="KW-1185">Reference proteome</keyword>
<reference evidence="1" key="1">
    <citation type="journal article" date="2016" name="Int. J. Syst. Evol. Microbiol.">
        <title>Pseudoxanthomonas helianthi sp. nov., isolated from roots of Jerusalem artichoke (Helianthus tuberosus).</title>
        <authorList>
            <person name="Kittiwongwattana C."/>
            <person name="Thawai C."/>
        </authorList>
    </citation>
    <scope>NUCLEOTIDE SEQUENCE</scope>
    <source>
        <strain evidence="1">110414</strain>
    </source>
</reference>
<protein>
    <submittedName>
        <fullName evidence="1">Pilus assembly protein</fullName>
    </submittedName>
</protein>
<proteinExistence type="predicted"/>
<name>A0A941AT79_9GAMM</name>
<dbReference type="EMBL" id="JAGKTC010000001">
    <property type="protein sequence ID" value="MBP3983895.1"/>
    <property type="molecule type" value="Genomic_DNA"/>
</dbReference>
<evidence type="ECO:0000313" key="1">
    <source>
        <dbReference type="EMBL" id="MBP3983895.1"/>
    </source>
</evidence>
<dbReference type="Proteomes" id="UP000673447">
    <property type="component" value="Unassembled WGS sequence"/>
</dbReference>
<sequence length="256" mass="28308">MTELAVMAAVLVPLFLLIPIVAKYGHINQMAQQAARNAAWEASVSKDYALPNQREAERKALDRNFAAADARIRSNLGAVPTSGEFGDQMLNTFSNRKLLERDNLQLRRLSQTGSPGRMDDALNLLPRVGRFPPNSRGYVTANVKLNIRDLQLSDGSRARYLEPLDNLNLVLDRKQTLLVDAWNASGPRSGSRSVVKTIRPLAPSSNLQGLDKVLDMFKPLEFLPVIGAISRLEPGTVEPDIVPSDKLAEYPVRGRR</sequence>
<reference evidence="1" key="2">
    <citation type="submission" date="2021-03" db="EMBL/GenBank/DDBJ databases">
        <authorList>
            <person name="Cao W."/>
        </authorList>
    </citation>
    <scope>NUCLEOTIDE SEQUENCE</scope>
    <source>
        <strain evidence="1">110414</strain>
    </source>
</reference>
<gene>
    <name evidence="1" type="ORF">J5837_05585</name>
</gene>